<feature type="compositionally biased region" description="Basic and acidic residues" evidence="11">
    <location>
        <begin position="685"/>
        <end position="715"/>
    </location>
</feature>
<feature type="transmembrane region" description="Helical" evidence="9">
    <location>
        <begin position="540"/>
        <end position="557"/>
    </location>
</feature>
<dbReference type="Proteomes" id="UP000193642">
    <property type="component" value="Unassembled WGS sequence"/>
</dbReference>
<dbReference type="PANTHER" id="PTHR11629">
    <property type="entry name" value="VACUOLAR PROTON ATPASES"/>
    <property type="match status" value="1"/>
</dbReference>
<evidence type="ECO:0000313" key="12">
    <source>
        <dbReference type="EMBL" id="ORY48231.1"/>
    </source>
</evidence>
<feature type="coiled-coil region" evidence="10">
    <location>
        <begin position="92"/>
        <end position="151"/>
    </location>
</feature>
<feature type="region of interest" description="Disordered" evidence="11">
    <location>
        <begin position="188"/>
        <end position="212"/>
    </location>
</feature>
<keyword evidence="10" id="KW-0175">Coiled coil</keyword>
<evidence type="ECO:0000256" key="10">
    <source>
        <dbReference type="SAM" id="Coils"/>
    </source>
</evidence>
<sequence>MLIDSIVVSGGIVESRLQKPPTNPPTTTKNQQATMGSLWRSEEMSMVQLYIPMEIAQPTVAEIGDLGLIQFRDLNPDVNAFQRTFVNDIRRLDDMERKLRFLKSQVEKANIKIRSDPAVTAMSRARTHQEIDELEERLTEHESRIHQMNSSQETLNKRYLELTELRHVLKETNVFFENAESRNYGNDYNDDANLLGNAQPEPESAEEGRGGQRGANLGFVAGVVPRVRMGTFERILFRALRGNLFMNYAEIDEVIRDPVTDESVNKNVFIIFAHGKEIIAKIRKICESLGATLYPVDGSYEKRRSDSAQVIARIDDLKHVLDNTTYTRRSELIKVAETVEVWATIIKKEKAIYYTLNQFNYDQNRKALIAEGWCPTNSIAAIRYSLPTHFPQTNKFTEGFQGIVDAYGMASYREINPGIFTIITFPSYLGHGFIMSLFAFWMVRNEGSLATKKWGEIWQSFFGGRYIILLMGLFSMYTGLVYNDIFSKSMNLFGSGFTFNQVDTNKWVGVKKSNYAFGVDPAWYATENALLFSNSYKMKMAVVFGVVHMLFGISLNVLNHLHFKRPQYILWETVPQVLYMCSLFGYLVVIILYKWAVPWPNPSEAPGLLNTLIYMVLSPGTIQMPLYPGQATLQTFLILLWVICIPWMLLVKPYMLKWEHNKHIEQGYTNLSNENLNEDPSPSMDIDRPSHEAHGAASGGHEEMNHEEVNDHGHSEVTTSQWRKPSLVQN</sequence>
<dbReference type="AlphaFoldDB" id="A0A1Y2CMI2"/>
<dbReference type="OrthoDB" id="10264220at2759"/>
<keyword evidence="5 9" id="KW-0375">Hydrogen ion transport</keyword>
<comment type="function">
    <text evidence="9">Essential component of the vacuolar proton pump (V-ATPase), a multimeric enzyme that catalyzes the translocation of protons across the membranes. Required for assembly and activity of the V-ATPase.</text>
</comment>
<evidence type="ECO:0000256" key="8">
    <source>
        <dbReference type="ARBA" id="ARBA00023136"/>
    </source>
</evidence>
<protein>
    <recommendedName>
        <fullName evidence="9">V-type proton ATPase subunit a</fullName>
    </recommendedName>
</protein>
<dbReference type="GO" id="GO:0051117">
    <property type="term" value="F:ATPase binding"/>
    <property type="evidence" value="ECO:0007669"/>
    <property type="project" value="TreeGrafter"/>
</dbReference>
<dbReference type="InterPro" id="IPR002490">
    <property type="entry name" value="V-ATPase_116kDa_su"/>
</dbReference>
<dbReference type="PIRSF" id="PIRSF001293">
    <property type="entry name" value="ATP6V0A1"/>
    <property type="match status" value="1"/>
</dbReference>
<dbReference type="Pfam" id="PF01496">
    <property type="entry name" value="V_ATPase_I"/>
    <property type="match status" value="2"/>
</dbReference>
<evidence type="ECO:0000256" key="4">
    <source>
        <dbReference type="ARBA" id="ARBA00022692"/>
    </source>
</evidence>
<evidence type="ECO:0000256" key="6">
    <source>
        <dbReference type="ARBA" id="ARBA00022989"/>
    </source>
</evidence>
<reference evidence="12 13" key="1">
    <citation type="submission" date="2016-07" db="EMBL/GenBank/DDBJ databases">
        <title>Pervasive Adenine N6-methylation of Active Genes in Fungi.</title>
        <authorList>
            <consortium name="DOE Joint Genome Institute"/>
            <person name="Mondo S.J."/>
            <person name="Dannebaum R.O."/>
            <person name="Kuo R.C."/>
            <person name="Labutti K."/>
            <person name="Haridas S."/>
            <person name="Kuo A."/>
            <person name="Salamov A."/>
            <person name="Ahrendt S.R."/>
            <person name="Lipzen A."/>
            <person name="Sullivan W."/>
            <person name="Andreopoulos W.B."/>
            <person name="Clum A."/>
            <person name="Lindquist E."/>
            <person name="Daum C."/>
            <person name="Ramamoorthy G.K."/>
            <person name="Gryganskyi A."/>
            <person name="Culley D."/>
            <person name="Magnuson J.K."/>
            <person name="James T.Y."/>
            <person name="O'Malley M.A."/>
            <person name="Stajich J.E."/>
            <person name="Spatafora J.W."/>
            <person name="Visel A."/>
            <person name="Grigoriev I.V."/>
        </authorList>
    </citation>
    <scope>NUCLEOTIDE SEQUENCE [LARGE SCALE GENOMIC DNA]</scope>
    <source>
        <strain evidence="12 13">JEL800</strain>
    </source>
</reference>
<feature type="compositionally biased region" description="Polar residues" evidence="11">
    <location>
        <begin position="716"/>
        <end position="730"/>
    </location>
</feature>
<keyword evidence="13" id="KW-1185">Reference proteome</keyword>
<keyword evidence="6 9" id="KW-1133">Transmembrane helix</keyword>
<evidence type="ECO:0000256" key="3">
    <source>
        <dbReference type="ARBA" id="ARBA00022448"/>
    </source>
</evidence>
<dbReference type="STRING" id="329046.A0A1Y2CMI2"/>
<comment type="similarity">
    <text evidence="2 9">Belongs to the V-ATPase 116 kDa subunit family.</text>
</comment>
<feature type="region of interest" description="Disordered" evidence="11">
    <location>
        <begin position="14"/>
        <end position="34"/>
    </location>
</feature>
<evidence type="ECO:0000256" key="11">
    <source>
        <dbReference type="SAM" id="MobiDB-lite"/>
    </source>
</evidence>
<feature type="transmembrane region" description="Helical" evidence="9">
    <location>
        <begin position="633"/>
        <end position="651"/>
    </location>
</feature>
<keyword evidence="3 9" id="KW-0813">Transport</keyword>
<feature type="region of interest" description="Disordered" evidence="11">
    <location>
        <begin position="671"/>
        <end position="730"/>
    </location>
</feature>
<organism evidence="12 13">
    <name type="scientific">Rhizoclosmatium globosum</name>
    <dbReference type="NCBI Taxonomy" id="329046"/>
    <lineage>
        <taxon>Eukaryota</taxon>
        <taxon>Fungi</taxon>
        <taxon>Fungi incertae sedis</taxon>
        <taxon>Chytridiomycota</taxon>
        <taxon>Chytridiomycota incertae sedis</taxon>
        <taxon>Chytridiomycetes</taxon>
        <taxon>Chytridiales</taxon>
        <taxon>Chytriomycetaceae</taxon>
        <taxon>Rhizoclosmatium</taxon>
    </lineage>
</organism>
<keyword evidence="8 9" id="KW-0472">Membrane</keyword>
<comment type="subcellular location">
    <subcellularLocation>
        <location evidence="1">Membrane</location>
        <topology evidence="1">Multi-pass membrane protein</topology>
    </subcellularLocation>
</comment>
<keyword evidence="7 9" id="KW-0406">Ion transport</keyword>
<evidence type="ECO:0000256" key="5">
    <source>
        <dbReference type="ARBA" id="ARBA00022781"/>
    </source>
</evidence>
<feature type="transmembrane region" description="Helical" evidence="9">
    <location>
        <begin position="577"/>
        <end position="596"/>
    </location>
</feature>
<feature type="compositionally biased region" description="Polar residues" evidence="11">
    <location>
        <begin position="671"/>
        <end position="680"/>
    </location>
</feature>
<comment type="caution">
    <text evidence="12">The sequence shown here is derived from an EMBL/GenBank/DDBJ whole genome shotgun (WGS) entry which is preliminary data.</text>
</comment>
<evidence type="ECO:0000256" key="2">
    <source>
        <dbReference type="ARBA" id="ARBA00009904"/>
    </source>
</evidence>
<dbReference type="EMBL" id="MCGO01000012">
    <property type="protein sequence ID" value="ORY48231.1"/>
    <property type="molecule type" value="Genomic_DNA"/>
</dbReference>
<name>A0A1Y2CMI2_9FUNG</name>
<evidence type="ECO:0000256" key="1">
    <source>
        <dbReference type="ARBA" id="ARBA00004141"/>
    </source>
</evidence>
<feature type="transmembrane region" description="Helical" evidence="9">
    <location>
        <begin position="419"/>
        <end position="443"/>
    </location>
</feature>
<dbReference type="InterPro" id="IPR026028">
    <property type="entry name" value="V-type_ATPase_116kDa_su_euka"/>
</dbReference>
<proteinExistence type="inferred from homology"/>
<dbReference type="CDD" id="cd14688">
    <property type="entry name" value="bZIP_YAP"/>
    <property type="match status" value="1"/>
</dbReference>
<feature type="transmembrane region" description="Helical" evidence="9">
    <location>
        <begin position="463"/>
        <end position="482"/>
    </location>
</feature>
<dbReference type="GO" id="GO:0000220">
    <property type="term" value="C:vacuolar proton-transporting V-type ATPase, V0 domain"/>
    <property type="evidence" value="ECO:0007669"/>
    <property type="project" value="InterPro"/>
</dbReference>
<gene>
    <name evidence="12" type="ORF">BCR33DRAFT_714628</name>
</gene>
<evidence type="ECO:0000256" key="9">
    <source>
        <dbReference type="RuleBase" id="RU361189"/>
    </source>
</evidence>
<evidence type="ECO:0000313" key="13">
    <source>
        <dbReference type="Proteomes" id="UP000193642"/>
    </source>
</evidence>
<keyword evidence="4 9" id="KW-0812">Transmembrane</keyword>
<accession>A0A1Y2CMI2</accession>
<evidence type="ECO:0000256" key="7">
    <source>
        <dbReference type="ARBA" id="ARBA00023065"/>
    </source>
</evidence>
<dbReference type="GO" id="GO:0046961">
    <property type="term" value="F:proton-transporting ATPase activity, rotational mechanism"/>
    <property type="evidence" value="ECO:0007669"/>
    <property type="project" value="InterPro"/>
</dbReference>
<dbReference type="GO" id="GO:0000329">
    <property type="term" value="C:fungal-type vacuole membrane"/>
    <property type="evidence" value="ECO:0007669"/>
    <property type="project" value="TreeGrafter"/>
</dbReference>
<dbReference type="GO" id="GO:0007035">
    <property type="term" value="P:vacuolar acidification"/>
    <property type="evidence" value="ECO:0007669"/>
    <property type="project" value="TreeGrafter"/>
</dbReference>
<dbReference type="PANTHER" id="PTHR11629:SF63">
    <property type="entry name" value="V-TYPE PROTON ATPASE SUBUNIT A"/>
    <property type="match status" value="1"/>
</dbReference>